<dbReference type="InterPro" id="IPR015413">
    <property type="entry name" value="Methionyl/Leucyl_tRNA_Synth"/>
</dbReference>
<dbReference type="InterPro" id="IPR012340">
    <property type="entry name" value="NA-bd_OB-fold"/>
</dbReference>
<comment type="catalytic activity">
    <reaction evidence="15 16">
        <text>tRNA(Met) + L-methionine + ATP = L-methionyl-tRNA(Met) + AMP + diphosphate</text>
        <dbReference type="Rhea" id="RHEA:13481"/>
        <dbReference type="Rhea" id="RHEA-COMP:9667"/>
        <dbReference type="Rhea" id="RHEA-COMP:9698"/>
        <dbReference type="ChEBI" id="CHEBI:30616"/>
        <dbReference type="ChEBI" id="CHEBI:33019"/>
        <dbReference type="ChEBI" id="CHEBI:57844"/>
        <dbReference type="ChEBI" id="CHEBI:78442"/>
        <dbReference type="ChEBI" id="CHEBI:78530"/>
        <dbReference type="ChEBI" id="CHEBI:456215"/>
        <dbReference type="EC" id="6.1.1.10"/>
    </reaction>
</comment>
<dbReference type="PANTHER" id="PTHR45765:SF1">
    <property type="entry name" value="METHIONINE--TRNA LIGASE, CYTOPLASMIC"/>
    <property type="match status" value="1"/>
</dbReference>
<dbReference type="AlphaFoldDB" id="A0A150WKY5"/>
<keyword evidence="11 16" id="KW-0067">ATP-binding</keyword>
<comment type="similarity">
    <text evidence="3 16">Belongs to the class-I aminoacyl-tRNA synthetase family. MetG type 1 subfamily.</text>
</comment>
<organism evidence="18 19">
    <name type="scientific">Bdellovibrio bacteriovorus</name>
    <dbReference type="NCBI Taxonomy" id="959"/>
    <lineage>
        <taxon>Bacteria</taxon>
        <taxon>Pseudomonadati</taxon>
        <taxon>Bdellovibrionota</taxon>
        <taxon>Bdellovibrionia</taxon>
        <taxon>Bdellovibrionales</taxon>
        <taxon>Pseudobdellovibrionaceae</taxon>
        <taxon>Bdellovibrio</taxon>
    </lineage>
</organism>
<dbReference type="SUPFAM" id="SSF50249">
    <property type="entry name" value="Nucleic acid-binding proteins"/>
    <property type="match status" value="1"/>
</dbReference>
<feature type="binding site" evidence="16">
    <location>
        <position position="161"/>
    </location>
    <ligand>
        <name>Zn(2+)</name>
        <dbReference type="ChEBI" id="CHEBI:29105"/>
    </ligand>
</feature>
<dbReference type="GO" id="GO:0000049">
    <property type="term" value="F:tRNA binding"/>
    <property type="evidence" value="ECO:0007669"/>
    <property type="project" value="UniProtKB-UniRule"/>
</dbReference>
<dbReference type="Pfam" id="PF01588">
    <property type="entry name" value="tRNA_bind"/>
    <property type="match status" value="1"/>
</dbReference>
<dbReference type="EMBL" id="LUKE01000002">
    <property type="protein sequence ID" value="KYG64669.1"/>
    <property type="molecule type" value="Genomic_DNA"/>
</dbReference>
<dbReference type="InterPro" id="IPR002547">
    <property type="entry name" value="tRNA-bd_dom"/>
</dbReference>
<comment type="subcellular location">
    <subcellularLocation>
        <location evidence="2 16">Cytoplasm</location>
    </subcellularLocation>
</comment>
<evidence type="ECO:0000256" key="10">
    <source>
        <dbReference type="ARBA" id="ARBA00022833"/>
    </source>
</evidence>
<dbReference type="PROSITE" id="PS00178">
    <property type="entry name" value="AA_TRNA_LIGASE_I"/>
    <property type="match status" value="1"/>
</dbReference>
<dbReference type="CDD" id="cd00814">
    <property type="entry name" value="MetRS_core"/>
    <property type="match status" value="1"/>
</dbReference>
<evidence type="ECO:0000259" key="17">
    <source>
        <dbReference type="PROSITE" id="PS50886"/>
    </source>
</evidence>
<feature type="binding site" evidence="16">
    <location>
        <position position="332"/>
    </location>
    <ligand>
        <name>ATP</name>
        <dbReference type="ChEBI" id="CHEBI:30616"/>
    </ligand>
</feature>
<keyword evidence="10 16" id="KW-0862">Zinc</keyword>
<evidence type="ECO:0000256" key="14">
    <source>
        <dbReference type="ARBA" id="ARBA00023146"/>
    </source>
</evidence>
<dbReference type="Proteomes" id="UP000075320">
    <property type="component" value="Unassembled WGS sequence"/>
</dbReference>
<dbReference type="InterPro" id="IPR001412">
    <property type="entry name" value="aa-tRNA-synth_I_CS"/>
</dbReference>
<dbReference type="SUPFAM" id="SSF47323">
    <property type="entry name" value="Anticodon-binding domain of a subclass of class I aminoacyl-tRNA synthetases"/>
    <property type="match status" value="1"/>
</dbReference>
<keyword evidence="7 16" id="KW-0436">Ligase</keyword>
<dbReference type="SUPFAM" id="SSF52374">
    <property type="entry name" value="Nucleotidylyl transferase"/>
    <property type="match status" value="1"/>
</dbReference>
<keyword evidence="6 16" id="KW-0820">tRNA-binding</keyword>
<evidence type="ECO:0000256" key="4">
    <source>
        <dbReference type="ARBA" id="ARBA00011738"/>
    </source>
</evidence>
<evidence type="ECO:0000256" key="15">
    <source>
        <dbReference type="ARBA" id="ARBA00047364"/>
    </source>
</evidence>
<dbReference type="RefSeq" id="WP_061835180.1">
    <property type="nucleotide sequence ID" value="NZ_LUKE01000002.1"/>
</dbReference>
<keyword evidence="5 16" id="KW-0963">Cytoplasm</keyword>
<feature type="short sequence motif" description="'KMSKS' region" evidence="16">
    <location>
        <begin position="329"/>
        <end position="333"/>
    </location>
</feature>
<dbReference type="OrthoDB" id="5287293at2"/>
<feature type="binding site" evidence="16">
    <location>
        <position position="145"/>
    </location>
    <ligand>
        <name>Zn(2+)</name>
        <dbReference type="ChEBI" id="CHEBI:29105"/>
    </ligand>
</feature>
<dbReference type="GO" id="GO:0006431">
    <property type="term" value="P:methionyl-tRNA aminoacylation"/>
    <property type="evidence" value="ECO:0007669"/>
    <property type="project" value="UniProtKB-UniRule"/>
</dbReference>
<dbReference type="HAMAP" id="MF_00098">
    <property type="entry name" value="Met_tRNA_synth_type1"/>
    <property type="match status" value="1"/>
</dbReference>
<evidence type="ECO:0000256" key="13">
    <source>
        <dbReference type="ARBA" id="ARBA00022917"/>
    </source>
</evidence>
<dbReference type="InterPro" id="IPR023458">
    <property type="entry name" value="Met-tRNA_ligase_1"/>
</dbReference>
<dbReference type="InterPro" id="IPR014729">
    <property type="entry name" value="Rossmann-like_a/b/a_fold"/>
</dbReference>
<dbReference type="InterPro" id="IPR009080">
    <property type="entry name" value="tRNAsynth_Ia_anticodon-bd"/>
</dbReference>
<dbReference type="Gene3D" id="2.20.28.20">
    <property type="entry name" value="Methionyl-tRNA synthetase, Zn-domain"/>
    <property type="match status" value="1"/>
</dbReference>
<dbReference type="PROSITE" id="PS50886">
    <property type="entry name" value="TRBD"/>
    <property type="match status" value="1"/>
</dbReference>
<dbReference type="CDD" id="cd07957">
    <property type="entry name" value="Anticodon_Ia_Met"/>
    <property type="match status" value="1"/>
</dbReference>
<evidence type="ECO:0000313" key="19">
    <source>
        <dbReference type="Proteomes" id="UP000075320"/>
    </source>
</evidence>
<dbReference type="FunFam" id="2.20.28.20:FF:000001">
    <property type="entry name" value="Methionine--tRNA ligase"/>
    <property type="match status" value="1"/>
</dbReference>
<evidence type="ECO:0000256" key="11">
    <source>
        <dbReference type="ARBA" id="ARBA00022840"/>
    </source>
</evidence>
<dbReference type="Pfam" id="PF09334">
    <property type="entry name" value="tRNA-synt_1g"/>
    <property type="match status" value="1"/>
</dbReference>
<dbReference type="InterPro" id="IPR033911">
    <property type="entry name" value="MetRS_core"/>
</dbReference>
<evidence type="ECO:0000256" key="16">
    <source>
        <dbReference type="HAMAP-Rule" id="MF_00098"/>
    </source>
</evidence>
<evidence type="ECO:0000256" key="1">
    <source>
        <dbReference type="ARBA" id="ARBA00003314"/>
    </source>
</evidence>
<keyword evidence="8 16" id="KW-0479">Metal-binding</keyword>
<dbReference type="NCBIfam" id="NF001100">
    <property type="entry name" value="PRK00133.1"/>
    <property type="match status" value="1"/>
</dbReference>
<dbReference type="Gene3D" id="1.10.730.10">
    <property type="entry name" value="Isoleucyl-tRNA Synthetase, Domain 1"/>
    <property type="match status" value="1"/>
</dbReference>
<dbReference type="NCBIfam" id="TIGR00399">
    <property type="entry name" value="metG_C_term"/>
    <property type="match status" value="1"/>
</dbReference>
<dbReference type="Gene3D" id="3.40.50.620">
    <property type="entry name" value="HUPs"/>
    <property type="match status" value="1"/>
</dbReference>
<sequence length="691" mass="77878">MTAKRKILMTCALPYANGYIHLGHLVEYLQADFWARFQTMRGHECTFICADDTHGTPIMVKAREQGITPETLIAKSYEEHTKDFADFQVKFSRYGSTNSEENRLLCEYFYKKFVEGGHTRTQAIQQLYCEHDKMFLPDRFVKGTCPNCKSKDQYGDSCDVCGATYAPSDMKDVHCSLCGTAPVLKGSESIFFKLNDFKAYLEEWIPKHCAPEVGKKMLEWFSADLLDLDISRDEPYFGFAIPGTNNKKFFYVWVDAPMGYMSTTEQWAKTHGKTLKDIWQDPDREIYHFIGKDIARFHTIFWPAFLKAAEFRSPNQVFVHGHLMVNGEKMSKSKGTFIAARTYLNHLNPEYLRFYYATKLTSSVDDIDLNLEEFVNRVNSELVGKITNLGSRGGQMLKKKMDGVMSTPDSEGLQLLEAAQKKAEVIAGFYENRDFAKAFAEIRTLADDANKYFDEKAPWKTLEADPAGTKQVITTTLNIFRMLAIFMKPVLPEYTLKVEKLLGEKDYIWDDAQKILTNRPINDYEHLATRVEADKVKAMVEESRKINEEIAAAKAASSKPAAAASAPTKSAKAEPVDPNAYAPEIEFADFEKVDLRIGHIVEAEEIKEADKLLRLKVDIGGGQIRQIISGIKAAYKAESMVGRQVLVCVNLKPRKMKFGMSEGMILAAGTGGSDLFVLSADAGAKVGQRVK</sequence>
<evidence type="ECO:0000256" key="5">
    <source>
        <dbReference type="ARBA" id="ARBA00022490"/>
    </source>
</evidence>
<dbReference type="PANTHER" id="PTHR45765">
    <property type="entry name" value="METHIONINE--TRNA LIGASE"/>
    <property type="match status" value="1"/>
</dbReference>
<comment type="function">
    <text evidence="1 16">Is required not only for elongation of protein synthesis but also for the initiation of all mRNA translation through initiator tRNA(fMet) aminoacylation.</text>
</comment>
<evidence type="ECO:0000256" key="6">
    <source>
        <dbReference type="ARBA" id="ARBA00022555"/>
    </source>
</evidence>
<dbReference type="NCBIfam" id="TIGR00398">
    <property type="entry name" value="metG"/>
    <property type="match status" value="1"/>
</dbReference>
<dbReference type="InterPro" id="IPR004495">
    <property type="entry name" value="Met-tRNA-synth_bsu_C"/>
</dbReference>
<evidence type="ECO:0000256" key="7">
    <source>
        <dbReference type="ARBA" id="ARBA00022598"/>
    </source>
</evidence>
<evidence type="ECO:0000256" key="12">
    <source>
        <dbReference type="ARBA" id="ARBA00022884"/>
    </source>
</evidence>
<dbReference type="PRINTS" id="PR01041">
    <property type="entry name" value="TRNASYNTHMET"/>
</dbReference>
<evidence type="ECO:0000256" key="2">
    <source>
        <dbReference type="ARBA" id="ARBA00004496"/>
    </source>
</evidence>
<evidence type="ECO:0000256" key="8">
    <source>
        <dbReference type="ARBA" id="ARBA00022723"/>
    </source>
</evidence>
<accession>A0A150WKY5</accession>
<dbReference type="GO" id="GO:0005829">
    <property type="term" value="C:cytosol"/>
    <property type="evidence" value="ECO:0007669"/>
    <property type="project" value="TreeGrafter"/>
</dbReference>
<dbReference type="GO" id="GO:0004825">
    <property type="term" value="F:methionine-tRNA ligase activity"/>
    <property type="evidence" value="ECO:0007669"/>
    <property type="project" value="UniProtKB-UniRule"/>
</dbReference>
<dbReference type="Gene3D" id="2.40.50.140">
    <property type="entry name" value="Nucleic acid-binding proteins"/>
    <property type="match status" value="1"/>
</dbReference>
<evidence type="ECO:0000256" key="3">
    <source>
        <dbReference type="ARBA" id="ARBA00008258"/>
    </source>
</evidence>
<dbReference type="InterPro" id="IPR014758">
    <property type="entry name" value="Met-tRNA_synth"/>
</dbReference>
<keyword evidence="14 16" id="KW-0030">Aminoacyl-tRNA synthetase</keyword>
<feature type="binding site" evidence="16">
    <location>
        <position position="148"/>
    </location>
    <ligand>
        <name>Zn(2+)</name>
        <dbReference type="ChEBI" id="CHEBI:29105"/>
    </ligand>
</feature>
<keyword evidence="9 16" id="KW-0547">Nucleotide-binding</keyword>
<feature type="short sequence motif" description="'HIGH' region" evidence="16">
    <location>
        <begin position="14"/>
        <end position="24"/>
    </location>
</feature>
<dbReference type="FunFam" id="2.40.50.140:FF:000042">
    <property type="entry name" value="Methionine--tRNA ligase"/>
    <property type="match status" value="1"/>
</dbReference>
<proteinExistence type="inferred from homology"/>
<name>A0A150WKY5_BDEBC</name>
<dbReference type="GO" id="GO:0005524">
    <property type="term" value="F:ATP binding"/>
    <property type="evidence" value="ECO:0007669"/>
    <property type="project" value="UniProtKB-UniRule"/>
</dbReference>
<keyword evidence="19" id="KW-1185">Reference proteome</keyword>
<comment type="subunit">
    <text evidence="4 16">Homodimer.</text>
</comment>
<comment type="cofactor">
    <cofactor evidence="16">
        <name>Zn(2+)</name>
        <dbReference type="ChEBI" id="CHEBI:29105"/>
    </cofactor>
    <text evidence="16">Binds 1 zinc ion per subunit.</text>
</comment>
<evidence type="ECO:0000256" key="9">
    <source>
        <dbReference type="ARBA" id="ARBA00022741"/>
    </source>
</evidence>
<dbReference type="InterPro" id="IPR029038">
    <property type="entry name" value="MetRS_Zn"/>
</dbReference>
<comment type="caution">
    <text evidence="18">The sequence shown here is derived from an EMBL/GenBank/DDBJ whole genome shotgun (WGS) entry which is preliminary data.</text>
</comment>
<protein>
    <recommendedName>
        <fullName evidence="16">Methionine--tRNA ligase</fullName>
        <ecNumber evidence="16">6.1.1.10</ecNumber>
    </recommendedName>
    <alternativeName>
        <fullName evidence="16">Methionyl-tRNA synthetase</fullName>
        <shortName evidence="16">MetRS</shortName>
    </alternativeName>
</protein>
<dbReference type="Pfam" id="PF19303">
    <property type="entry name" value="Anticodon_3"/>
    <property type="match status" value="1"/>
</dbReference>
<reference evidence="18 19" key="1">
    <citation type="submission" date="2016-03" db="EMBL/GenBank/DDBJ databases">
        <authorList>
            <person name="Ploux O."/>
        </authorList>
    </citation>
    <scope>NUCLEOTIDE SEQUENCE [LARGE SCALE GENOMIC DNA]</scope>
    <source>
        <strain evidence="18 19">R0</strain>
    </source>
</reference>
<dbReference type="EC" id="6.1.1.10" evidence="16"/>
<keyword evidence="12 16" id="KW-0694">RNA-binding</keyword>
<evidence type="ECO:0000313" key="18">
    <source>
        <dbReference type="EMBL" id="KYG64669.1"/>
    </source>
</evidence>
<feature type="domain" description="TRNA-binding" evidence="17">
    <location>
        <begin position="589"/>
        <end position="691"/>
    </location>
</feature>
<dbReference type="SUPFAM" id="SSF57770">
    <property type="entry name" value="Methionyl-tRNA synthetase (MetRS), Zn-domain"/>
    <property type="match status" value="1"/>
</dbReference>
<gene>
    <name evidence="16 18" type="primary">metG</name>
    <name evidence="18" type="ORF">AZI86_10680</name>
</gene>
<keyword evidence="13 16" id="KW-0648">Protein biosynthesis</keyword>
<feature type="binding site" evidence="16">
    <location>
        <position position="158"/>
    </location>
    <ligand>
        <name>Zn(2+)</name>
        <dbReference type="ChEBI" id="CHEBI:29105"/>
    </ligand>
</feature>
<dbReference type="InterPro" id="IPR041872">
    <property type="entry name" value="Anticodon_Met"/>
</dbReference>
<dbReference type="CDD" id="cd02800">
    <property type="entry name" value="tRNA_bind_EcMetRS_like"/>
    <property type="match status" value="1"/>
</dbReference>
<dbReference type="GO" id="GO:0046872">
    <property type="term" value="F:metal ion binding"/>
    <property type="evidence" value="ECO:0007669"/>
    <property type="project" value="UniProtKB-KW"/>
</dbReference>